<sequence>MYNKPMERSKKRRNTDAVVSSIAGLSTLPEAADRPRKQKITTSVLFGSAPKTKLGEQKTSRSVAFAASYPAPLPTHPSGSTTLEPHQRLPPDAYFTPESPGEKPVWRCGIKHALGHYYNAGDRKNCPGCFTALSDNTSAVTMDFHLRSRTHYHQPNPTTSWRPSKPFGTRYGRARRSKHLSHNSIAKEAYWAAVDTGASPDKARQIAIDAVLARLAPKPPPKEPTPQPSPTPEPDPGPHPSGSVTMEHSQDVPSCAYFIRKERHEDLAWRCDVNHALGRYYLAGDKRSCPGCGSNKGGLAKQAIMDFHLPPGVCVRQEVGAVKWRARKPYKMREGKKGGKAEEKRKKKESTHNQLASRKYWEAIDAGRTAEEALVRAGRETDRWLDEREDEAV</sequence>
<feature type="compositionally biased region" description="Polar residues" evidence="1">
    <location>
        <begin position="153"/>
        <end position="162"/>
    </location>
</feature>
<dbReference type="AlphaFoldDB" id="A0A9P4WM73"/>
<feature type="region of interest" description="Disordered" evidence="1">
    <location>
        <begin position="214"/>
        <end position="249"/>
    </location>
</feature>
<dbReference type="EMBL" id="SWKV01000052">
    <property type="protein sequence ID" value="KAF3036152.1"/>
    <property type="molecule type" value="Genomic_DNA"/>
</dbReference>
<name>A0A9P4WM73_9PLEO</name>
<comment type="caution">
    <text evidence="2">The sequence shown here is derived from an EMBL/GenBank/DDBJ whole genome shotgun (WGS) entry which is preliminary data.</text>
</comment>
<accession>A0A9P4WM73</accession>
<reference evidence="2" key="1">
    <citation type="submission" date="2019-04" db="EMBL/GenBank/DDBJ databases">
        <title>Sequencing of skin fungus with MAO and IRED activity.</title>
        <authorList>
            <person name="Marsaioli A.J."/>
            <person name="Bonatto J.M.C."/>
            <person name="Reis Junior O."/>
        </authorList>
    </citation>
    <scope>NUCLEOTIDE SEQUENCE</scope>
    <source>
        <strain evidence="2">28M1</strain>
    </source>
</reference>
<proteinExistence type="predicted"/>
<evidence type="ECO:0000256" key="1">
    <source>
        <dbReference type="SAM" id="MobiDB-lite"/>
    </source>
</evidence>
<organism evidence="2 3">
    <name type="scientific">Didymella heteroderae</name>
    <dbReference type="NCBI Taxonomy" id="1769908"/>
    <lineage>
        <taxon>Eukaryota</taxon>
        <taxon>Fungi</taxon>
        <taxon>Dikarya</taxon>
        <taxon>Ascomycota</taxon>
        <taxon>Pezizomycotina</taxon>
        <taxon>Dothideomycetes</taxon>
        <taxon>Pleosporomycetidae</taxon>
        <taxon>Pleosporales</taxon>
        <taxon>Pleosporineae</taxon>
        <taxon>Didymellaceae</taxon>
        <taxon>Didymella</taxon>
    </lineage>
</organism>
<feature type="compositionally biased region" description="Pro residues" evidence="1">
    <location>
        <begin position="217"/>
        <end position="239"/>
    </location>
</feature>
<dbReference type="Proteomes" id="UP000758155">
    <property type="component" value="Unassembled WGS sequence"/>
</dbReference>
<protein>
    <submittedName>
        <fullName evidence="2">Uncharacterized protein</fullName>
    </submittedName>
</protein>
<feature type="region of interest" description="Disordered" evidence="1">
    <location>
        <begin position="150"/>
        <end position="180"/>
    </location>
</feature>
<dbReference type="OrthoDB" id="3792198at2759"/>
<keyword evidence="3" id="KW-1185">Reference proteome</keyword>
<evidence type="ECO:0000313" key="2">
    <source>
        <dbReference type="EMBL" id="KAF3036152.1"/>
    </source>
</evidence>
<feature type="compositionally biased region" description="Basic and acidic residues" evidence="1">
    <location>
        <begin position="331"/>
        <end position="344"/>
    </location>
</feature>
<evidence type="ECO:0000313" key="3">
    <source>
        <dbReference type="Proteomes" id="UP000758155"/>
    </source>
</evidence>
<feature type="region of interest" description="Disordered" evidence="1">
    <location>
        <begin position="330"/>
        <end position="355"/>
    </location>
</feature>
<gene>
    <name evidence="2" type="ORF">E8E12_002459</name>
</gene>